<protein>
    <submittedName>
        <fullName evidence="2">Uncharacterized protein</fullName>
    </submittedName>
</protein>
<dbReference type="Proteomes" id="UP000046395">
    <property type="component" value="Unassembled WGS sequence"/>
</dbReference>
<dbReference type="AlphaFoldDB" id="A0A5S6QDU7"/>
<evidence type="ECO:0000313" key="2">
    <source>
        <dbReference type="WBParaSite" id="TMUE_1000005403.1"/>
    </source>
</evidence>
<sequence length="115" mass="13038">MVLKGCRLQKSCGAFRNHIVWLNGMQAIIFKCETSRHREYAILLLFQRSSSRNPRKCLIVSGTTHAVESSEFSKTSQFVNGIPNWKHFNHHILGPVIGQIASSTLESSPGKRWEN</sequence>
<dbReference type="WBParaSite" id="TMUE_1000005403.1">
    <property type="protein sequence ID" value="TMUE_1000005403.1"/>
    <property type="gene ID" value="WBGene00289642"/>
</dbReference>
<name>A0A5S6QDU7_TRIMR</name>
<evidence type="ECO:0000313" key="1">
    <source>
        <dbReference type="Proteomes" id="UP000046395"/>
    </source>
</evidence>
<organism evidence="1 2">
    <name type="scientific">Trichuris muris</name>
    <name type="common">Mouse whipworm</name>
    <dbReference type="NCBI Taxonomy" id="70415"/>
    <lineage>
        <taxon>Eukaryota</taxon>
        <taxon>Metazoa</taxon>
        <taxon>Ecdysozoa</taxon>
        <taxon>Nematoda</taxon>
        <taxon>Enoplea</taxon>
        <taxon>Dorylaimia</taxon>
        <taxon>Trichinellida</taxon>
        <taxon>Trichuridae</taxon>
        <taxon>Trichuris</taxon>
    </lineage>
</organism>
<proteinExistence type="predicted"/>
<keyword evidence="1" id="KW-1185">Reference proteome</keyword>
<accession>A0A5S6QDU7</accession>
<reference evidence="2" key="1">
    <citation type="submission" date="2019-12" db="UniProtKB">
        <authorList>
            <consortium name="WormBaseParasite"/>
        </authorList>
    </citation>
    <scope>IDENTIFICATION</scope>
</reference>